<feature type="region of interest" description="Disordered" evidence="1">
    <location>
        <begin position="81"/>
        <end position="119"/>
    </location>
</feature>
<evidence type="ECO:0000313" key="3">
    <source>
        <dbReference type="Proteomes" id="UP001443914"/>
    </source>
</evidence>
<proteinExistence type="predicted"/>
<dbReference type="EMBL" id="JBDFQZ010000003">
    <property type="protein sequence ID" value="KAK9740416.1"/>
    <property type="molecule type" value="Genomic_DNA"/>
</dbReference>
<accession>A0AAW1M323</accession>
<feature type="compositionally biased region" description="Acidic residues" evidence="1">
    <location>
        <begin position="90"/>
        <end position="104"/>
    </location>
</feature>
<keyword evidence="3" id="KW-1185">Reference proteome</keyword>
<name>A0AAW1M323_SAPOF</name>
<reference evidence="2" key="1">
    <citation type="submission" date="2024-03" db="EMBL/GenBank/DDBJ databases">
        <title>WGS assembly of Saponaria officinalis var. Norfolk2.</title>
        <authorList>
            <person name="Jenkins J."/>
            <person name="Shu S."/>
            <person name="Grimwood J."/>
            <person name="Barry K."/>
            <person name="Goodstein D."/>
            <person name="Schmutz J."/>
            <person name="Leebens-Mack J."/>
            <person name="Osbourn A."/>
        </authorList>
    </citation>
    <scope>NUCLEOTIDE SEQUENCE [LARGE SCALE GENOMIC DNA]</scope>
    <source>
        <strain evidence="2">JIC</strain>
    </source>
</reference>
<gene>
    <name evidence="2" type="ORF">RND81_03G033500</name>
</gene>
<feature type="region of interest" description="Disordered" evidence="1">
    <location>
        <begin position="31"/>
        <end position="50"/>
    </location>
</feature>
<organism evidence="2 3">
    <name type="scientific">Saponaria officinalis</name>
    <name type="common">Common soapwort</name>
    <name type="synonym">Lychnis saponaria</name>
    <dbReference type="NCBI Taxonomy" id="3572"/>
    <lineage>
        <taxon>Eukaryota</taxon>
        <taxon>Viridiplantae</taxon>
        <taxon>Streptophyta</taxon>
        <taxon>Embryophyta</taxon>
        <taxon>Tracheophyta</taxon>
        <taxon>Spermatophyta</taxon>
        <taxon>Magnoliopsida</taxon>
        <taxon>eudicotyledons</taxon>
        <taxon>Gunneridae</taxon>
        <taxon>Pentapetalae</taxon>
        <taxon>Caryophyllales</taxon>
        <taxon>Caryophyllaceae</taxon>
        <taxon>Caryophylleae</taxon>
        <taxon>Saponaria</taxon>
    </lineage>
</organism>
<evidence type="ECO:0000313" key="2">
    <source>
        <dbReference type="EMBL" id="KAK9740416.1"/>
    </source>
</evidence>
<feature type="compositionally biased region" description="Polar residues" evidence="1">
    <location>
        <begin position="37"/>
        <end position="50"/>
    </location>
</feature>
<dbReference type="Proteomes" id="UP001443914">
    <property type="component" value="Unassembled WGS sequence"/>
</dbReference>
<evidence type="ECO:0000256" key="1">
    <source>
        <dbReference type="SAM" id="MobiDB-lite"/>
    </source>
</evidence>
<protein>
    <submittedName>
        <fullName evidence="2">Uncharacterized protein</fullName>
    </submittedName>
</protein>
<dbReference type="AlphaFoldDB" id="A0AAW1M323"/>
<comment type="caution">
    <text evidence="2">The sequence shown here is derived from an EMBL/GenBank/DDBJ whole genome shotgun (WGS) entry which is preliminary data.</text>
</comment>
<sequence>MLPRIIKFDSGSEKWKKKKRIEQLVQSQRGALDKFSTKGSTSNSENINDNEGFVTSESAVIFDNHDSCDFDMAIDNNDNKIDIEGKNNDDNLDMNENDSDEDNEGFNVGGKKNDVENGRHMNNIFDPRNWDSLNSDMIKILA</sequence>